<feature type="compositionally biased region" description="Basic residues" evidence="1">
    <location>
        <begin position="467"/>
        <end position="478"/>
    </location>
</feature>
<dbReference type="Proteomes" id="UP000654075">
    <property type="component" value="Unassembled WGS sequence"/>
</dbReference>
<feature type="region of interest" description="Disordered" evidence="1">
    <location>
        <begin position="71"/>
        <end position="97"/>
    </location>
</feature>
<dbReference type="EMBL" id="CAJNNV010025786">
    <property type="protein sequence ID" value="CAE8616070.1"/>
    <property type="molecule type" value="Genomic_DNA"/>
</dbReference>
<dbReference type="AlphaFoldDB" id="A0A813G079"/>
<evidence type="ECO:0000256" key="1">
    <source>
        <dbReference type="SAM" id="MobiDB-lite"/>
    </source>
</evidence>
<feature type="compositionally biased region" description="Basic and acidic residues" evidence="1">
    <location>
        <begin position="536"/>
        <end position="549"/>
    </location>
</feature>
<accession>A0A813G079</accession>
<feature type="non-terminal residue" evidence="2">
    <location>
        <position position="1"/>
    </location>
</feature>
<evidence type="ECO:0000313" key="2">
    <source>
        <dbReference type="EMBL" id="CAE8616070.1"/>
    </source>
</evidence>
<reference evidence="2" key="1">
    <citation type="submission" date="2021-02" db="EMBL/GenBank/DDBJ databases">
        <authorList>
            <person name="Dougan E. K."/>
            <person name="Rhodes N."/>
            <person name="Thang M."/>
            <person name="Chan C."/>
        </authorList>
    </citation>
    <scope>NUCLEOTIDE SEQUENCE</scope>
</reference>
<protein>
    <submittedName>
        <fullName evidence="2">Uncharacterized protein</fullName>
    </submittedName>
</protein>
<feature type="region of interest" description="Disordered" evidence="1">
    <location>
        <begin position="453"/>
        <end position="499"/>
    </location>
</feature>
<keyword evidence="3" id="KW-1185">Reference proteome</keyword>
<feature type="region of interest" description="Disordered" evidence="1">
    <location>
        <begin position="261"/>
        <end position="293"/>
    </location>
</feature>
<gene>
    <name evidence="2" type="ORF">PGLA1383_LOCUS33775</name>
</gene>
<comment type="caution">
    <text evidence="2">The sequence shown here is derived from an EMBL/GenBank/DDBJ whole genome shotgun (WGS) entry which is preliminary data.</text>
</comment>
<organism evidence="2 3">
    <name type="scientific">Polarella glacialis</name>
    <name type="common">Dinoflagellate</name>
    <dbReference type="NCBI Taxonomy" id="89957"/>
    <lineage>
        <taxon>Eukaryota</taxon>
        <taxon>Sar</taxon>
        <taxon>Alveolata</taxon>
        <taxon>Dinophyceae</taxon>
        <taxon>Suessiales</taxon>
        <taxon>Suessiaceae</taxon>
        <taxon>Polarella</taxon>
    </lineage>
</organism>
<feature type="region of interest" description="Disordered" evidence="1">
    <location>
        <begin position="535"/>
        <end position="555"/>
    </location>
</feature>
<sequence length="985" mass="106327">FPGCPCETLWYHRPFHKAPFPTSCALLILGSRVASWAGGRRRIRRCGRSLVLRQAVSRAFREISKVLTSKDSDQDGEALTSKKPAPAQNPKWYQARESPNKNTISAVGIWEVLPAPHAWAKRRLLAKKDQVMPRQLAEVALDALRSAGKSQDEQASGLSGLRSELSGAQVFGLLRADAQELMAAMRSSKMLDADPADGRLHEQVYSFLERSWSRIASDGLSSSSSAAVTRRVAKLFGDLLAQVPEESLRWRFEGTLAAWAEDDEEEDDAEAKRPSAAISGRQRNGPRAQSRRQPISEVLQELLDALASQPKLEEGSLIAGRRVLKLLSHTLTPNRRSSRSKRGFLEPEAIAKALAAVASSCQPDLLEASLEVFQASLGVLDVSTINSAGLWLHLAGAAPAVRLILLEAIAAADDLERGAAGACAEEAWSTCGADLAAVVSACLDFAYTEEEEEDPADRRYLPEPKRPRSRRAWNKKQQRPPGEWWGPKTSGLTSQTRKRVPLTPEELAAAPSSAAAASATSVADSVTVNAAAELGEEAKQAERQRRTAEDAASAERAGRLLQRLGSGGESSAGAMIIANLGAAEALRLAQCLGGHLGDSTATVLRPVLQAALQNPLQYGEAEVFLLAQALPDLTGAHWESLASVLQLCWAKLAPGPLVAAMREMLEDLWASPSTLREALFWQVLNHEEPAVLTSLPQDQLAGLIEAWAHPSALPLPSALCLLLFEAVERRLLNFNARQLALASRLVAAGVRQFPEMSFANVNIQIQGEEPESSSSSTSVLLSWWRRWLECEIGRGVLPHSLASSRLLGWGRCHEALREALQPDPDIPGPELGPGGTAQPALLAEVLQLVIEQLSGRVAEVPLELALDLLAAAHHAPKVEGLLVSELERRVRISLTGQEAPLPLVTAVAVANGETRVSCSQGTLLWSGLAAAITAQLTSHREVDLFCRCRPSTALWDSVMQLAEGWRGLELQLRRSASFSGGSKRS</sequence>
<evidence type="ECO:0000313" key="3">
    <source>
        <dbReference type="Proteomes" id="UP000654075"/>
    </source>
</evidence>
<feature type="compositionally biased region" description="Basic and acidic residues" evidence="1">
    <location>
        <begin position="456"/>
        <end position="466"/>
    </location>
</feature>
<proteinExistence type="predicted"/>
<name>A0A813G079_POLGL</name>